<accession>A0A668RSQ5</accession>
<evidence type="ECO:0000313" key="2">
    <source>
        <dbReference type="Proteomes" id="UP000472276"/>
    </source>
</evidence>
<protein>
    <submittedName>
        <fullName evidence="1">Uncharacterized protein</fullName>
    </submittedName>
</protein>
<evidence type="ECO:0000313" key="1">
    <source>
        <dbReference type="Ensembl" id="ENSOABP00000007657.1"/>
    </source>
</evidence>
<sequence>MIRFGNSSYRNLDHQYLGCKFLGLCLLQLSDAGCGFGTHDVTSPVTTDLENEIANIGLDGFHKLSKCTFVLTRSREKKKNTFIQMTKFSCLKIHFKFIHTVVPD</sequence>
<dbReference type="AlphaFoldDB" id="A0A668RSQ5"/>
<dbReference type="Proteomes" id="UP000472276">
    <property type="component" value="Unassembled WGS sequence"/>
</dbReference>
<dbReference type="OMA" id="HQYLGCK"/>
<reference evidence="1" key="1">
    <citation type="submission" date="2025-08" db="UniProtKB">
        <authorList>
            <consortium name="Ensembl"/>
        </authorList>
    </citation>
    <scope>IDENTIFICATION</scope>
</reference>
<proteinExistence type="predicted"/>
<name>A0A668RSQ5_OREAU</name>
<reference evidence="1" key="2">
    <citation type="submission" date="2025-09" db="UniProtKB">
        <authorList>
            <consortium name="Ensembl"/>
        </authorList>
    </citation>
    <scope>IDENTIFICATION</scope>
</reference>
<keyword evidence="2" id="KW-1185">Reference proteome</keyword>
<dbReference type="Ensembl" id="ENSOABT00000007941.2">
    <property type="protein sequence ID" value="ENSOABP00000007657.1"/>
    <property type="gene ID" value="ENSOABG00000004194.2"/>
</dbReference>
<organism evidence="1 2">
    <name type="scientific">Oreochromis aureus</name>
    <name type="common">Israeli tilapia</name>
    <name type="synonym">Chromis aureus</name>
    <dbReference type="NCBI Taxonomy" id="47969"/>
    <lineage>
        <taxon>Eukaryota</taxon>
        <taxon>Metazoa</taxon>
        <taxon>Chordata</taxon>
        <taxon>Craniata</taxon>
        <taxon>Vertebrata</taxon>
        <taxon>Euteleostomi</taxon>
        <taxon>Actinopterygii</taxon>
        <taxon>Neopterygii</taxon>
        <taxon>Teleostei</taxon>
        <taxon>Neoteleostei</taxon>
        <taxon>Acanthomorphata</taxon>
        <taxon>Ovalentaria</taxon>
        <taxon>Cichlomorphae</taxon>
        <taxon>Cichliformes</taxon>
        <taxon>Cichlidae</taxon>
        <taxon>African cichlids</taxon>
        <taxon>Pseudocrenilabrinae</taxon>
        <taxon>Oreochromini</taxon>
        <taxon>Oreochromis</taxon>
    </lineage>
</organism>